<evidence type="ECO:0000313" key="2">
    <source>
        <dbReference type="Proteomes" id="UP001227192"/>
    </source>
</evidence>
<dbReference type="AlphaFoldDB" id="A0AAI9TG60"/>
<name>A0AAI9TG60_PENTH</name>
<evidence type="ECO:0000313" key="1">
    <source>
        <dbReference type="EMBL" id="KAJ9486745.1"/>
    </source>
</evidence>
<reference evidence="1" key="1">
    <citation type="submission" date="2015-06" db="EMBL/GenBank/DDBJ databases">
        <authorList>
            <person name="Nguyen H."/>
        </authorList>
    </citation>
    <scope>NUCLEOTIDE SEQUENCE</scope>
    <source>
        <strain evidence="1">DAOM 180753</strain>
    </source>
</reference>
<protein>
    <submittedName>
        <fullName evidence="1">Uncharacterized protein</fullName>
    </submittedName>
</protein>
<dbReference type="Proteomes" id="UP001227192">
    <property type="component" value="Unassembled WGS sequence"/>
</dbReference>
<reference evidence="1" key="2">
    <citation type="journal article" date="2016" name="Fungal Biol.">
        <title>Ochratoxin A production by Penicillium thymicola.</title>
        <authorList>
            <person name="Nguyen H.D.T."/>
            <person name="McMullin D.R."/>
            <person name="Ponomareva E."/>
            <person name="Riley R."/>
            <person name="Pomraning K.R."/>
            <person name="Baker S.E."/>
            <person name="Seifert K.A."/>
        </authorList>
    </citation>
    <scope>NUCLEOTIDE SEQUENCE</scope>
    <source>
        <strain evidence="1">DAOM 180753</strain>
    </source>
</reference>
<comment type="caution">
    <text evidence="1">The sequence shown here is derived from an EMBL/GenBank/DDBJ whole genome shotgun (WGS) entry which is preliminary data.</text>
</comment>
<sequence>MPVKPVTGTLLQLVTQFFDEMSDPKFRIEDDDVNAYIVSTSPWVHDGPITTDVLSGILSHHIGYAPRNSRT</sequence>
<gene>
    <name evidence="1" type="ORF">VN97_g6585</name>
</gene>
<dbReference type="EMBL" id="LACB01000193">
    <property type="protein sequence ID" value="KAJ9486745.1"/>
    <property type="molecule type" value="Genomic_DNA"/>
</dbReference>
<proteinExistence type="predicted"/>
<organism evidence="1 2">
    <name type="scientific">Penicillium thymicola</name>
    <dbReference type="NCBI Taxonomy" id="293382"/>
    <lineage>
        <taxon>Eukaryota</taxon>
        <taxon>Fungi</taxon>
        <taxon>Dikarya</taxon>
        <taxon>Ascomycota</taxon>
        <taxon>Pezizomycotina</taxon>
        <taxon>Eurotiomycetes</taxon>
        <taxon>Eurotiomycetidae</taxon>
        <taxon>Eurotiales</taxon>
        <taxon>Aspergillaceae</taxon>
        <taxon>Penicillium</taxon>
    </lineage>
</organism>
<keyword evidence="2" id="KW-1185">Reference proteome</keyword>
<accession>A0AAI9TG60</accession>